<dbReference type="PROSITE" id="PS50160">
    <property type="entry name" value="DNA_LIGASE_A3"/>
    <property type="match status" value="1"/>
</dbReference>
<dbReference type="GO" id="GO:0006310">
    <property type="term" value="P:DNA recombination"/>
    <property type="evidence" value="ECO:0007669"/>
    <property type="project" value="InterPro"/>
</dbReference>
<evidence type="ECO:0000259" key="3">
    <source>
        <dbReference type="PROSITE" id="PS50160"/>
    </source>
</evidence>
<reference evidence="4 5" key="1">
    <citation type="submission" date="2021-12" db="EMBL/GenBank/DDBJ databases">
        <title>High titer production of polyol ester of fatty acids by Rhodotorula paludigena BS15 towards product separation-free biomass refinery.</title>
        <authorList>
            <person name="Mano J."/>
            <person name="Ono H."/>
            <person name="Tanaka T."/>
            <person name="Naito K."/>
            <person name="Sushida H."/>
            <person name="Ike M."/>
            <person name="Tokuyasu K."/>
            <person name="Kitaoka M."/>
        </authorList>
    </citation>
    <scope>NUCLEOTIDE SEQUENCE [LARGE SCALE GENOMIC DNA]</scope>
    <source>
        <strain evidence="4 5">BS15</strain>
    </source>
</reference>
<dbReference type="GO" id="GO:1903461">
    <property type="term" value="P:Okazaki fragment processing involved in mitotic DNA replication"/>
    <property type="evidence" value="ECO:0007669"/>
    <property type="project" value="TreeGrafter"/>
</dbReference>
<feature type="region of interest" description="Disordered" evidence="2">
    <location>
        <begin position="77"/>
        <end position="133"/>
    </location>
</feature>
<dbReference type="SUPFAM" id="SSF56091">
    <property type="entry name" value="DNA ligase/mRNA capping enzyme, catalytic domain"/>
    <property type="match status" value="1"/>
</dbReference>
<dbReference type="AlphaFoldDB" id="A0AAV5GIR4"/>
<dbReference type="PANTHER" id="PTHR45674:SF12">
    <property type="entry name" value="ATP DEPENDENT DNA LIGASE DOMAIN-CONTAINING PROTEIN"/>
    <property type="match status" value="1"/>
</dbReference>
<evidence type="ECO:0000313" key="4">
    <source>
        <dbReference type="EMBL" id="GJN89297.1"/>
    </source>
</evidence>
<organism evidence="4 5">
    <name type="scientific">Rhodotorula paludigena</name>
    <dbReference type="NCBI Taxonomy" id="86838"/>
    <lineage>
        <taxon>Eukaryota</taxon>
        <taxon>Fungi</taxon>
        <taxon>Dikarya</taxon>
        <taxon>Basidiomycota</taxon>
        <taxon>Pucciniomycotina</taxon>
        <taxon>Microbotryomycetes</taxon>
        <taxon>Sporidiobolales</taxon>
        <taxon>Sporidiobolaceae</taxon>
        <taxon>Rhodotorula</taxon>
    </lineage>
</organism>
<protein>
    <recommendedName>
        <fullName evidence="3">ATP-dependent DNA ligase family profile domain-containing protein</fullName>
    </recommendedName>
</protein>
<dbReference type="InterPro" id="IPR050191">
    <property type="entry name" value="ATP-dep_DNA_ligase"/>
</dbReference>
<dbReference type="Pfam" id="PF01068">
    <property type="entry name" value="DNA_ligase_A_M"/>
    <property type="match status" value="1"/>
</dbReference>
<evidence type="ECO:0000256" key="2">
    <source>
        <dbReference type="SAM" id="MobiDB-lite"/>
    </source>
</evidence>
<keyword evidence="1" id="KW-0436">Ligase</keyword>
<dbReference type="GO" id="GO:0003910">
    <property type="term" value="F:DNA ligase (ATP) activity"/>
    <property type="evidence" value="ECO:0007669"/>
    <property type="project" value="InterPro"/>
</dbReference>
<dbReference type="Gene3D" id="2.40.50.140">
    <property type="entry name" value="Nucleic acid-binding proteins"/>
    <property type="match status" value="1"/>
</dbReference>
<dbReference type="GO" id="GO:0005634">
    <property type="term" value="C:nucleus"/>
    <property type="evidence" value="ECO:0007669"/>
    <property type="project" value="TreeGrafter"/>
</dbReference>
<dbReference type="Gene3D" id="3.30.470.30">
    <property type="entry name" value="DNA ligase/mRNA capping enzyme"/>
    <property type="match status" value="1"/>
</dbReference>
<sequence length="716" mass="79859">MARSIIRASLDLPLNTPERDLHPLLRKRFSALHRSSHLFPPTKLIIEGEMVPYDETRAQIDEFWKLTFARRGHDAQPLGVDTRAPNRYHATTSPAHRDEETYETGNEPVTPSPKRTKGFLGTPPSTTSPHQPHEDDKWNGNLHLMIVWFDLLVVNEESLLDEAYSMRRARLKSLVRPIQGFSVLADRVVLDFSRNSSALSDLRIRFAHIITKRCEGLMLKPLSSLYNDMRPKQRWIKLKKDFIPGAGDTLDFHIVGTSWQKHRGRELLVPPTVWTTFFVGLRADKLGILPDGACQPKPHYHILFSVSYGLSREQLAQFCSEIELGLPLRFDGNFEAKTRKDETIKVVRQKRWKSWHPVFDAALRIIKATDFTFSLAGHLCSNAERPHVIFRTPRVVELNGAGFQRAAGGGYYELRWPRMTKFTRSDGDPVSLAELQRVAQEAMGSVGCGKNAGEALVDDIWDRALREAREAAGGGVEEKETEDEKYERELKMWVDRLEEADGVHQHDRVDVDRFLARAVRSIILVGVTGHAPSSRLDTLRLAKLAGKKRTGEQAALGAIKRARLIPSTSCPTLTLHPMPPSTPSTPSLPGTLLSSAAFAWSIYPPPVPQQQLPDPLHPYLDVSNYLASPLSVLWAAGYSPASLGGAATSATKPRQGFVFVSPGAAERGSVEWLEREVRGAVPAEGRAVVWVLKRTALETRGMCDLGLLGGDVLTVL</sequence>
<accession>A0AAV5GIR4</accession>
<dbReference type="InterPro" id="IPR012310">
    <property type="entry name" value="DNA_ligase_ATP-dep_cent"/>
</dbReference>
<dbReference type="InterPro" id="IPR016059">
    <property type="entry name" value="DNA_ligase_ATP-dep_CS"/>
</dbReference>
<dbReference type="GO" id="GO:0005739">
    <property type="term" value="C:mitochondrion"/>
    <property type="evidence" value="ECO:0007669"/>
    <property type="project" value="TreeGrafter"/>
</dbReference>
<comment type="caution">
    <text evidence="4">The sequence shown here is derived from an EMBL/GenBank/DDBJ whole genome shotgun (WGS) entry which is preliminary data.</text>
</comment>
<dbReference type="Proteomes" id="UP001342314">
    <property type="component" value="Unassembled WGS sequence"/>
</dbReference>
<dbReference type="GO" id="GO:0006281">
    <property type="term" value="P:DNA repair"/>
    <property type="evidence" value="ECO:0007669"/>
    <property type="project" value="InterPro"/>
</dbReference>
<dbReference type="InterPro" id="IPR012340">
    <property type="entry name" value="NA-bd_OB-fold"/>
</dbReference>
<gene>
    <name evidence="4" type="ORF">Rhopal_002277-T1</name>
</gene>
<dbReference type="PANTHER" id="PTHR45674">
    <property type="entry name" value="DNA LIGASE 1/3 FAMILY MEMBER"/>
    <property type="match status" value="1"/>
</dbReference>
<proteinExistence type="predicted"/>
<evidence type="ECO:0000256" key="1">
    <source>
        <dbReference type="ARBA" id="ARBA00022598"/>
    </source>
</evidence>
<feature type="domain" description="ATP-dependent DNA ligase family profile" evidence="3">
    <location>
        <begin position="149"/>
        <end position="266"/>
    </location>
</feature>
<dbReference type="GO" id="GO:0005524">
    <property type="term" value="F:ATP binding"/>
    <property type="evidence" value="ECO:0007669"/>
    <property type="project" value="InterPro"/>
</dbReference>
<name>A0AAV5GIR4_9BASI</name>
<keyword evidence="5" id="KW-1185">Reference proteome</keyword>
<dbReference type="EMBL" id="BQKY01000004">
    <property type="protein sequence ID" value="GJN89297.1"/>
    <property type="molecule type" value="Genomic_DNA"/>
</dbReference>
<evidence type="ECO:0000313" key="5">
    <source>
        <dbReference type="Proteomes" id="UP001342314"/>
    </source>
</evidence>
<dbReference type="PROSITE" id="PS00333">
    <property type="entry name" value="DNA_LIGASE_A2"/>
    <property type="match status" value="1"/>
</dbReference>